<dbReference type="PROSITE" id="PS50943">
    <property type="entry name" value="HTH_CROC1"/>
    <property type="match status" value="1"/>
</dbReference>
<accession>A0ABT7VBU4</accession>
<dbReference type="SMART" id="SM00530">
    <property type="entry name" value="HTH_XRE"/>
    <property type="match status" value="1"/>
</dbReference>
<dbReference type="Proteomes" id="UP001169458">
    <property type="component" value="Unassembled WGS sequence"/>
</dbReference>
<dbReference type="Gene3D" id="1.10.260.40">
    <property type="entry name" value="lambda repressor-like DNA-binding domains"/>
    <property type="match status" value="1"/>
</dbReference>
<dbReference type="EMBL" id="JAUDEN010000001">
    <property type="protein sequence ID" value="MDM8323655.1"/>
    <property type="molecule type" value="Genomic_DNA"/>
</dbReference>
<dbReference type="CDD" id="cd00093">
    <property type="entry name" value="HTH_XRE"/>
    <property type="match status" value="1"/>
</dbReference>
<gene>
    <name evidence="3" type="ORF">QUW60_00130</name>
</gene>
<name>A0ABT7VBU4_9BACE</name>
<dbReference type="InterPro" id="IPR001387">
    <property type="entry name" value="Cro/C1-type_HTH"/>
</dbReference>
<feature type="coiled-coil region" evidence="1">
    <location>
        <begin position="102"/>
        <end position="136"/>
    </location>
</feature>
<evidence type="ECO:0000256" key="1">
    <source>
        <dbReference type="SAM" id="Coils"/>
    </source>
</evidence>
<evidence type="ECO:0000313" key="3">
    <source>
        <dbReference type="EMBL" id="MDM8323655.1"/>
    </source>
</evidence>
<dbReference type="RefSeq" id="WP_022384518.1">
    <property type="nucleotide sequence ID" value="NZ_JAUDEN010000001.1"/>
</dbReference>
<sequence length="154" mass="17208">MNIDIKDVHVGQAIDQRRNELGLSKSELGRRLGIPQQHINRLLERETMETKRLVKACKALDFNFFALFCPVNPQISAYLAAVALDGGDANNNIGDSGLAAQLTAEQTKVENLNGTIKLLKEQIDSLNAQIIRLDSNLKDKDAIIELLKERRQNM</sequence>
<comment type="caution">
    <text evidence="3">The sequence shown here is derived from an EMBL/GenBank/DDBJ whole genome shotgun (WGS) entry which is preliminary data.</text>
</comment>
<dbReference type="InterPro" id="IPR010982">
    <property type="entry name" value="Lambda_DNA-bd_dom_sf"/>
</dbReference>
<organism evidence="3 4">
    <name type="scientific">Bacteroides gallinaceum</name>
    <dbReference type="NCBI Taxonomy" id="1462571"/>
    <lineage>
        <taxon>Bacteria</taxon>
        <taxon>Pseudomonadati</taxon>
        <taxon>Bacteroidota</taxon>
        <taxon>Bacteroidia</taxon>
        <taxon>Bacteroidales</taxon>
        <taxon>Bacteroidaceae</taxon>
        <taxon>Bacteroides</taxon>
    </lineage>
</organism>
<proteinExistence type="predicted"/>
<feature type="domain" description="HTH cro/C1-type" evidence="2">
    <location>
        <begin position="14"/>
        <end position="67"/>
    </location>
</feature>
<keyword evidence="4" id="KW-1185">Reference proteome</keyword>
<dbReference type="Pfam" id="PF01381">
    <property type="entry name" value="HTH_3"/>
    <property type="match status" value="1"/>
</dbReference>
<evidence type="ECO:0000259" key="2">
    <source>
        <dbReference type="PROSITE" id="PS50943"/>
    </source>
</evidence>
<keyword evidence="1" id="KW-0175">Coiled coil</keyword>
<dbReference type="SUPFAM" id="SSF47413">
    <property type="entry name" value="lambda repressor-like DNA-binding domains"/>
    <property type="match status" value="1"/>
</dbReference>
<protein>
    <submittedName>
        <fullName evidence="3">Helix-turn-helix transcriptional regulator</fullName>
    </submittedName>
</protein>
<reference evidence="4" key="1">
    <citation type="submission" date="2023-07" db="EMBL/GenBank/DDBJ databases">
        <title>Identification and characterization of horizontal gene transfer across gut microbiota members of farm animals based on homology search.</title>
        <authorList>
            <person name="Schwarzerova J."/>
            <person name="Nykrynova M."/>
            <person name="Jureckova K."/>
            <person name="Cejkova D."/>
            <person name="Rychlik I."/>
        </authorList>
    </citation>
    <scope>NUCLEOTIDE SEQUENCE [LARGE SCALE GENOMIC DNA]</scope>
    <source>
        <strain evidence="4">109_WCHN</strain>
    </source>
</reference>
<evidence type="ECO:0000313" key="4">
    <source>
        <dbReference type="Proteomes" id="UP001169458"/>
    </source>
</evidence>
<dbReference type="Gene3D" id="1.20.5.340">
    <property type="match status" value="1"/>
</dbReference>